<accession>E7GEM6</accession>
<dbReference type="RefSeq" id="WP_008790250.1">
    <property type="nucleotide sequence ID" value="NZ_CAUHJZ010000003.1"/>
</dbReference>
<dbReference type="Pfam" id="PF03496">
    <property type="entry name" value="ADPrib_exo_Tox"/>
    <property type="match status" value="1"/>
</dbReference>
<gene>
    <name evidence="2" type="ORF">HMPREF9488_03168</name>
</gene>
<sequence length="206" mass="24118">MAIYKKEGILVFKRKYIISDYFYEGVNYKATSYEEIERYYKQWQETLSSQEMKAFEHYRKKINTNNNINAKLRLGQIPEDSFILSSALRRASCPDNILVYRCLSRKENKDMSNKTVGQLFMRKDYKGTHVKDIVTGGFPIINSAGYMIILMPKGAKAAYINNLSNKFKNEREMLIDKGQVFMLIEKNNDIFNLPTYIVKLQINKSI</sequence>
<dbReference type="HOGENOM" id="CLU_1472827_0_0_9"/>
<evidence type="ECO:0000313" key="3">
    <source>
        <dbReference type="Proteomes" id="UP000003157"/>
    </source>
</evidence>
<dbReference type="Proteomes" id="UP000003157">
    <property type="component" value="Unassembled WGS sequence"/>
</dbReference>
<comment type="caution">
    <text evidence="2">The sequence shown here is derived from an EMBL/GenBank/DDBJ whole genome shotgun (WGS) entry which is preliminary data.</text>
</comment>
<dbReference type="PROSITE" id="PS51996">
    <property type="entry name" value="TR_MART"/>
    <property type="match status" value="1"/>
</dbReference>
<proteinExistence type="predicted"/>
<dbReference type="STRING" id="100884.GCA_000269565_03824"/>
<name>E7GEM6_9FIRM</name>
<dbReference type="EMBL" id="ADKX01000046">
    <property type="protein sequence ID" value="EFW03477.1"/>
    <property type="molecule type" value="Genomic_DNA"/>
</dbReference>
<dbReference type="GO" id="GO:0005576">
    <property type="term" value="C:extracellular region"/>
    <property type="evidence" value="ECO:0007669"/>
    <property type="project" value="InterPro"/>
</dbReference>
<reference evidence="2 3" key="1">
    <citation type="submission" date="2010-12" db="EMBL/GenBank/DDBJ databases">
        <title>The Genome Sequence of Coprobacillus sp. strain 29_1.</title>
        <authorList>
            <consortium name="The Broad Institute Genome Sequencing Platform"/>
            <person name="Earl A."/>
            <person name="Ward D."/>
            <person name="Feldgarden M."/>
            <person name="Gevers D."/>
            <person name="Daigneault M."/>
            <person name="Sibley C.D."/>
            <person name="White A."/>
            <person name="Strauss J."/>
            <person name="Allen-Vercoe E."/>
            <person name="Young S.K."/>
            <person name="Zeng Q."/>
            <person name="Gargeya S."/>
            <person name="Fitzgerald M."/>
            <person name="Haas B."/>
            <person name="Abouelleil A."/>
            <person name="Alvarado L."/>
            <person name="Arachchi H.M."/>
            <person name="Berlin A."/>
            <person name="Brown A."/>
            <person name="Chapman S.B."/>
            <person name="Chen Z."/>
            <person name="Dunbar C."/>
            <person name="Freedman E."/>
            <person name="Gearin G."/>
            <person name="Gellesch M."/>
            <person name="Goldberg J."/>
            <person name="Griggs A."/>
            <person name="Gujja S."/>
            <person name="Heilman E."/>
            <person name="Heiman D."/>
            <person name="Howarth C."/>
            <person name="Larson L."/>
            <person name="Lui A."/>
            <person name="MacDonald P.J.P."/>
            <person name="Mehta T."/>
            <person name="Montmayeur A."/>
            <person name="Murphy C."/>
            <person name="Neiman D."/>
            <person name="Pearson M."/>
            <person name="Priest M."/>
            <person name="Roberts A."/>
            <person name="Saif S."/>
            <person name="Shea T."/>
            <person name="Shenoy N."/>
            <person name="Sisk P."/>
            <person name="Stolte C."/>
            <person name="Sykes S."/>
            <person name="White J."/>
            <person name="Yandava C."/>
            <person name="Nusbaum C."/>
            <person name="Birren B."/>
        </authorList>
    </citation>
    <scope>NUCLEOTIDE SEQUENCE [LARGE SCALE GENOMIC DNA]</scope>
    <source>
        <strain evidence="2 3">29_1</strain>
    </source>
</reference>
<dbReference type="AlphaFoldDB" id="E7GEM6"/>
<dbReference type="InterPro" id="IPR003540">
    <property type="entry name" value="ADP-ribosyltransferase"/>
</dbReference>
<evidence type="ECO:0000313" key="2">
    <source>
        <dbReference type="EMBL" id="EFW03477.1"/>
    </source>
</evidence>
<keyword evidence="3" id="KW-1185">Reference proteome</keyword>
<dbReference type="Gene3D" id="3.90.176.10">
    <property type="entry name" value="Toxin ADP-ribosyltransferase, Chain A, domain 1"/>
    <property type="match status" value="1"/>
</dbReference>
<evidence type="ECO:0000259" key="1">
    <source>
        <dbReference type="Pfam" id="PF03496"/>
    </source>
</evidence>
<feature type="domain" description="ADP ribosyltransferase" evidence="1">
    <location>
        <begin position="38"/>
        <end position="182"/>
    </location>
</feature>
<organism evidence="2 3">
    <name type="scientific">Coprobacillus cateniformis</name>
    <dbReference type="NCBI Taxonomy" id="100884"/>
    <lineage>
        <taxon>Bacteria</taxon>
        <taxon>Bacillati</taxon>
        <taxon>Bacillota</taxon>
        <taxon>Erysipelotrichia</taxon>
        <taxon>Erysipelotrichales</taxon>
        <taxon>Coprobacillaceae</taxon>
        <taxon>Coprobacillus</taxon>
    </lineage>
</organism>
<protein>
    <recommendedName>
        <fullName evidence="1">ADP ribosyltransferase domain-containing protein</fullName>
    </recommendedName>
</protein>
<dbReference type="SUPFAM" id="SSF56399">
    <property type="entry name" value="ADP-ribosylation"/>
    <property type="match status" value="1"/>
</dbReference>